<feature type="region of interest" description="Disordered" evidence="1">
    <location>
        <begin position="1"/>
        <end position="22"/>
    </location>
</feature>
<protein>
    <recommendedName>
        <fullName evidence="2">Homologous recombination OB-fold protein OB-fold domain-containing protein</fullName>
    </recommendedName>
</protein>
<reference evidence="3 4" key="1">
    <citation type="submission" date="2023-05" db="EMBL/GenBank/DDBJ databases">
        <title>A 100% complete, gapless, phased diploid assembly of the Scenedesmus obliquus UTEX 3031 genome.</title>
        <authorList>
            <person name="Biondi T.C."/>
            <person name="Hanschen E.R."/>
            <person name="Kwon T."/>
            <person name="Eng W."/>
            <person name="Kruse C.P.S."/>
            <person name="Koehler S.I."/>
            <person name="Kunde Y."/>
            <person name="Gleasner C.D."/>
            <person name="You Mak K.T."/>
            <person name="Polle J."/>
            <person name="Hovde B.T."/>
            <person name="Starkenburg S.R."/>
        </authorList>
    </citation>
    <scope>NUCLEOTIDE SEQUENCE [LARGE SCALE GENOMIC DNA]</scope>
    <source>
        <strain evidence="3 4">DOE0152z</strain>
    </source>
</reference>
<name>A0ABY8TQQ1_TETOB</name>
<evidence type="ECO:0000313" key="4">
    <source>
        <dbReference type="Proteomes" id="UP001244341"/>
    </source>
</evidence>
<evidence type="ECO:0000256" key="1">
    <source>
        <dbReference type="SAM" id="MobiDB-lite"/>
    </source>
</evidence>
<feature type="compositionally biased region" description="Low complexity" evidence="1">
    <location>
        <begin position="1"/>
        <end position="12"/>
    </location>
</feature>
<proteinExistence type="predicted"/>
<sequence length="192" mass="19610">MSVRSGSQMSGSQRGGGLNVPQVARILPGPAGKLQQLAAAGALQQATPEALGLRDCGSTSSSTADNTFSLDVCFQSAVWCSAHEFTVQQEARAGTGSQLHTIKLAKGVALGKVPQMLVMLSSFQPSGTNSAFAKVKDPTGSMGAALHSSVLQQQAALGPGCVLLLQQVSVFTPAPGTTYAAVTARNIVRVSI</sequence>
<accession>A0ABY8TQQ1</accession>
<dbReference type="InterPro" id="IPR028045">
    <property type="entry name" value="HROB"/>
</dbReference>
<dbReference type="Pfam" id="PF15072">
    <property type="entry name" value="HROB"/>
    <property type="match status" value="1"/>
</dbReference>
<dbReference type="PANTHER" id="PTHR14523:SF1">
    <property type="entry name" value="HOMOLOGOUS RECOMBINATION OB-FOLD PROTEIN"/>
    <property type="match status" value="1"/>
</dbReference>
<dbReference type="PANTHER" id="PTHR14523">
    <property type="entry name" value="UNCHARACTERIZED PROTEIN C17ORF53 HOMOLOG"/>
    <property type="match status" value="1"/>
</dbReference>
<feature type="domain" description="Homologous recombination OB-fold protein OB-fold" evidence="2">
    <location>
        <begin position="112"/>
        <end position="190"/>
    </location>
</feature>
<gene>
    <name evidence="3" type="ORF">OEZ85_010877</name>
</gene>
<keyword evidence="4" id="KW-1185">Reference proteome</keyword>
<organism evidence="3 4">
    <name type="scientific">Tetradesmus obliquus</name>
    <name type="common">Green alga</name>
    <name type="synonym">Acutodesmus obliquus</name>
    <dbReference type="NCBI Taxonomy" id="3088"/>
    <lineage>
        <taxon>Eukaryota</taxon>
        <taxon>Viridiplantae</taxon>
        <taxon>Chlorophyta</taxon>
        <taxon>core chlorophytes</taxon>
        <taxon>Chlorophyceae</taxon>
        <taxon>CS clade</taxon>
        <taxon>Sphaeropleales</taxon>
        <taxon>Scenedesmaceae</taxon>
        <taxon>Tetradesmus</taxon>
    </lineage>
</organism>
<dbReference type="InterPro" id="IPR058570">
    <property type="entry name" value="HROB_OB"/>
</dbReference>
<evidence type="ECO:0000313" key="3">
    <source>
        <dbReference type="EMBL" id="WIA10697.1"/>
    </source>
</evidence>
<dbReference type="EMBL" id="CP126209">
    <property type="protein sequence ID" value="WIA10697.1"/>
    <property type="molecule type" value="Genomic_DNA"/>
</dbReference>
<dbReference type="Proteomes" id="UP001244341">
    <property type="component" value="Chromosome 2b"/>
</dbReference>
<evidence type="ECO:0000259" key="2">
    <source>
        <dbReference type="Pfam" id="PF15072"/>
    </source>
</evidence>